<evidence type="ECO:0000313" key="4">
    <source>
        <dbReference type="Proteomes" id="UP000305948"/>
    </source>
</evidence>
<dbReference type="Proteomes" id="UP000305948">
    <property type="component" value="Unassembled WGS sequence"/>
</dbReference>
<keyword evidence="1" id="KW-1133">Transmembrane helix</keyword>
<dbReference type="OrthoDB" id="3251775at2759"/>
<keyword evidence="4" id="KW-1185">Reference proteome</keyword>
<evidence type="ECO:0000313" key="3">
    <source>
        <dbReference type="EMBL" id="TFK51268.1"/>
    </source>
</evidence>
<feature type="transmembrane region" description="Helical" evidence="1">
    <location>
        <begin position="122"/>
        <end position="149"/>
    </location>
</feature>
<proteinExistence type="predicted"/>
<keyword evidence="1" id="KW-0812">Transmembrane</keyword>
<feature type="transmembrane region" description="Helical" evidence="1">
    <location>
        <begin position="210"/>
        <end position="237"/>
    </location>
</feature>
<feature type="transmembrane region" description="Helical" evidence="1">
    <location>
        <begin position="169"/>
        <end position="189"/>
    </location>
</feature>
<dbReference type="EMBL" id="ML213511">
    <property type="protein sequence ID" value="TFK51268.1"/>
    <property type="molecule type" value="Genomic_DNA"/>
</dbReference>
<dbReference type="AlphaFoldDB" id="A0A5C3N553"/>
<accession>A0A5C3N553</accession>
<organism evidence="3 4">
    <name type="scientific">Heliocybe sulcata</name>
    <dbReference type="NCBI Taxonomy" id="5364"/>
    <lineage>
        <taxon>Eukaryota</taxon>
        <taxon>Fungi</taxon>
        <taxon>Dikarya</taxon>
        <taxon>Basidiomycota</taxon>
        <taxon>Agaricomycotina</taxon>
        <taxon>Agaricomycetes</taxon>
        <taxon>Gloeophyllales</taxon>
        <taxon>Gloeophyllaceae</taxon>
        <taxon>Heliocybe</taxon>
    </lineage>
</organism>
<name>A0A5C3N553_9AGAM</name>
<sequence>METLDQVRTDFLNITATRYLSAAGLVIMLYDHLLTLDDEVEYVWKAKWSLPKTLFLVLRYMVPSAMIMYTYELSGIGEIHLSDTFCRGWFGSGLYLGIFSVSIGNFIVLLRLWVIWDRNIRLLLVTLSVFIATQIMTLAATTYMVVHWIPEVIFVEELHMCGMVAKPPLVMLWAPGLFFEVMVFVLASWNALSRPSIACPVARSVYRDGLGYFVLLATLRVLNLILSVVAPLSLMFLGI</sequence>
<evidence type="ECO:0000259" key="2">
    <source>
        <dbReference type="Pfam" id="PF20151"/>
    </source>
</evidence>
<evidence type="ECO:0000256" key="1">
    <source>
        <dbReference type="SAM" id="Phobius"/>
    </source>
</evidence>
<feature type="transmembrane region" description="Helical" evidence="1">
    <location>
        <begin position="50"/>
        <end position="69"/>
    </location>
</feature>
<feature type="transmembrane region" description="Helical" evidence="1">
    <location>
        <begin position="89"/>
        <end position="110"/>
    </location>
</feature>
<dbReference type="Pfam" id="PF20151">
    <property type="entry name" value="DUF6533"/>
    <property type="match status" value="1"/>
</dbReference>
<gene>
    <name evidence="3" type="ORF">OE88DRAFT_1659145</name>
</gene>
<reference evidence="3 4" key="1">
    <citation type="journal article" date="2019" name="Nat. Ecol. Evol.">
        <title>Megaphylogeny resolves global patterns of mushroom evolution.</title>
        <authorList>
            <person name="Varga T."/>
            <person name="Krizsan K."/>
            <person name="Foldi C."/>
            <person name="Dima B."/>
            <person name="Sanchez-Garcia M."/>
            <person name="Sanchez-Ramirez S."/>
            <person name="Szollosi G.J."/>
            <person name="Szarkandi J.G."/>
            <person name="Papp V."/>
            <person name="Albert L."/>
            <person name="Andreopoulos W."/>
            <person name="Angelini C."/>
            <person name="Antonin V."/>
            <person name="Barry K.W."/>
            <person name="Bougher N.L."/>
            <person name="Buchanan P."/>
            <person name="Buyck B."/>
            <person name="Bense V."/>
            <person name="Catcheside P."/>
            <person name="Chovatia M."/>
            <person name="Cooper J."/>
            <person name="Damon W."/>
            <person name="Desjardin D."/>
            <person name="Finy P."/>
            <person name="Geml J."/>
            <person name="Haridas S."/>
            <person name="Hughes K."/>
            <person name="Justo A."/>
            <person name="Karasinski D."/>
            <person name="Kautmanova I."/>
            <person name="Kiss B."/>
            <person name="Kocsube S."/>
            <person name="Kotiranta H."/>
            <person name="LaButti K.M."/>
            <person name="Lechner B.E."/>
            <person name="Liimatainen K."/>
            <person name="Lipzen A."/>
            <person name="Lukacs Z."/>
            <person name="Mihaltcheva S."/>
            <person name="Morgado L.N."/>
            <person name="Niskanen T."/>
            <person name="Noordeloos M.E."/>
            <person name="Ohm R.A."/>
            <person name="Ortiz-Santana B."/>
            <person name="Ovrebo C."/>
            <person name="Racz N."/>
            <person name="Riley R."/>
            <person name="Savchenko A."/>
            <person name="Shiryaev A."/>
            <person name="Soop K."/>
            <person name="Spirin V."/>
            <person name="Szebenyi C."/>
            <person name="Tomsovsky M."/>
            <person name="Tulloss R.E."/>
            <person name="Uehling J."/>
            <person name="Grigoriev I.V."/>
            <person name="Vagvolgyi C."/>
            <person name="Papp T."/>
            <person name="Martin F.M."/>
            <person name="Miettinen O."/>
            <person name="Hibbett D.S."/>
            <person name="Nagy L.G."/>
        </authorList>
    </citation>
    <scope>NUCLEOTIDE SEQUENCE [LARGE SCALE GENOMIC DNA]</scope>
    <source>
        <strain evidence="3 4">OMC1185</strain>
    </source>
</reference>
<feature type="domain" description="DUF6533" evidence="2">
    <location>
        <begin position="19"/>
        <end position="63"/>
    </location>
</feature>
<dbReference type="InterPro" id="IPR045340">
    <property type="entry name" value="DUF6533"/>
</dbReference>
<keyword evidence="1" id="KW-0472">Membrane</keyword>
<protein>
    <recommendedName>
        <fullName evidence="2">DUF6533 domain-containing protein</fullName>
    </recommendedName>
</protein>